<proteinExistence type="predicted"/>
<comment type="caution">
    <text evidence="1">The sequence shown here is derived from an EMBL/GenBank/DDBJ whole genome shotgun (WGS) entry which is preliminary data.</text>
</comment>
<name>A0A091BFM1_9GAMM</name>
<protein>
    <recommendedName>
        <fullName evidence="3">DUF3501 domain-containing protein</fullName>
    </recommendedName>
</protein>
<dbReference type="PATRIC" id="fig|1384054.3.peg.927"/>
<dbReference type="STRING" id="1384054.N790_05205"/>
<evidence type="ECO:0000313" key="1">
    <source>
        <dbReference type="EMBL" id="KFN50526.1"/>
    </source>
</evidence>
<evidence type="ECO:0008006" key="3">
    <source>
        <dbReference type="Google" id="ProtNLM"/>
    </source>
</evidence>
<gene>
    <name evidence="1" type="ORF">N790_05205</name>
</gene>
<dbReference type="AlphaFoldDB" id="A0A091BFM1"/>
<dbReference type="EMBL" id="AVCH01000093">
    <property type="protein sequence ID" value="KFN50526.1"/>
    <property type="molecule type" value="Genomic_DNA"/>
</dbReference>
<dbReference type="Proteomes" id="UP000029392">
    <property type="component" value="Unassembled WGS sequence"/>
</dbReference>
<dbReference type="Pfam" id="PF12007">
    <property type="entry name" value="DUF3501"/>
    <property type="match status" value="1"/>
</dbReference>
<dbReference type="eggNOG" id="COG0247">
    <property type="taxonomic scope" value="Bacteria"/>
</dbReference>
<organism evidence="1 2">
    <name type="scientific">Arenimonas malthae CC-JY-1</name>
    <dbReference type="NCBI Taxonomy" id="1384054"/>
    <lineage>
        <taxon>Bacteria</taxon>
        <taxon>Pseudomonadati</taxon>
        <taxon>Pseudomonadota</taxon>
        <taxon>Gammaproteobacteria</taxon>
        <taxon>Lysobacterales</taxon>
        <taxon>Lysobacteraceae</taxon>
        <taxon>Arenimonas</taxon>
    </lineage>
</organism>
<sequence length="225" mass="25285">MRDDTFPARRDALRARRHLALVHSDDSTRIRRMEKLTRADLFTLEAYAEARDGFRARVISHKQARRVPLGANINLLFEDRLTVQYQVQEMLRIERIFEAGAIQDELDAYNPLVPDGANLKATMLIEFPDPEERKRELARLGGIEHRVYAQVQGQGRVPAIADEDLERSEGGKSAAVHFLRFEFAPAAIMALRAGAALAFGIDDARLPLELAVPEATRLALLADFA</sequence>
<evidence type="ECO:0000313" key="2">
    <source>
        <dbReference type="Proteomes" id="UP000029392"/>
    </source>
</evidence>
<dbReference type="RefSeq" id="WP_245593741.1">
    <property type="nucleotide sequence ID" value="NZ_AVCH01000093.1"/>
</dbReference>
<accession>A0A091BFM1</accession>
<keyword evidence="2" id="KW-1185">Reference proteome</keyword>
<reference evidence="1 2" key="1">
    <citation type="submission" date="2013-09" db="EMBL/GenBank/DDBJ databases">
        <title>Genome sequencing of Arenimonas malthae.</title>
        <authorList>
            <person name="Chen F."/>
            <person name="Wang G."/>
        </authorList>
    </citation>
    <scope>NUCLEOTIDE SEQUENCE [LARGE SCALE GENOMIC DNA]</scope>
    <source>
        <strain evidence="1 2">CC-JY-1</strain>
    </source>
</reference>
<dbReference type="InterPro" id="IPR021890">
    <property type="entry name" value="DUF3501"/>
</dbReference>